<dbReference type="Proteomes" id="UP000194003">
    <property type="component" value="Unassembled WGS sequence"/>
</dbReference>
<keyword evidence="9" id="KW-0472">Membrane</keyword>
<dbReference type="AlphaFoldDB" id="A0A1Y2JZE1"/>
<dbReference type="Gene3D" id="3.30.565.10">
    <property type="entry name" value="Histidine kinase-like ATPase, C-terminal domain"/>
    <property type="match status" value="1"/>
</dbReference>
<dbReference type="Pfam" id="PF02518">
    <property type="entry name" value="HATPase_c"/>
    <property type="match status" value="1"/>
</dbReference>
<dbReference type="SUPFAM" id="SSF55874">
    <property type="entry name" value="ATPase domain of HSP90 chaperone/DNA topoisomerase II/histidine kinase"/>
    <property type="match status" value="1"/>
</dbReference>
<keyword evidence="4" id="KW-0808">Transferase</keyword>
<evidence type="ECO:0000256" key="2">
    <source>
        <dbReference type="ARBA" id="ARBA00012438"/>
    </source>
</evidence>
<comment type="catalytic activity">
    <reaction evidence="1">
        <text>ATP + protein L-histidine = ADP + protein N-phospho-L-histidine.</text>
        <dbReference type="EC" id="2.7.13.3"/>
    </reaction>
</comment>
<evidence type="ECO:0000256" key="6">
    <source>
        <dbReference type="ARBA" id="ARBA00022777"/>
    </source>
</evidence>
<comment type="caution">
    <text evidence="11">The sequence shown here is derived from an EMBL/GenBank/DDBJ whole genome shotgun (WGS) entry which is preliminary data.</text>
</comment>
<dbReference type="InterPro" id="IPR036890">
    <property type="entry name" value="HATPase_C_sf"/>
</dbReference>
<dbReference type="PANTHER" id="PTHR45436:SF5">
    <property type="entry name" value="SENSOR HISTIDINE KINASE TRCS"/>
    <property type="match status" value="1"/>
</dbReference>
<keyword evidence="12" id="KW-1185">Reference proteome</keyword>
<keyword evidence="5 9" id="KW-0812">Transmembrane</keyword>
<name>A0A1Y2JZE1_9PROT</name>
<evidence type="ECO:0000256" key="5">
    <source>
        <dbReference type="ARBA" id="ARBA00022692"/>
    </source>
</evidence>
<evidence type="ECO:0000256" key="1">
    <source>
        <dbReference type="ARBA" id="ARBA00000085"/>
    </source>
</evidence>
<evidence type="ECO:0000259" key="10">
    <source>
        <dbReference type="PROSITE" id="PS50109"/>
    </source>
</evidence>
<dbReference type="EC" id="2.7.13.3" evidence="2"/>
<dbReference type="InterPro" id="IPR050428">
    <property type="entry name" value="TCS_sensor_his_kinase"/>
</dbReference>
<dbReference type="STRING" id="1434232.MAIT1_00746"/>
<keyword evidence="6 11" id="KW-0418">Kinase</keyword>
<evidence type="ECO:0000256" key="4">
    <source>
        <dbReference type="ARBA" id="ARBA00022679"/>
    </source>
</evidence>
<dbReference type="InterPro" id="IPR005467">
    <property type="entry name" value="His_kinase_dom"/>
</dbReference>
<keyword evidence="7 9" id="KW-1133">Transmembrane helix</keyword>
<dbReference type="InterPro" id="IPR003594">
    <property type="entry name" value="HATPase_dom"/>
</dbReference>
<dbReference type="GO" id="GO:0004673">
    <property type="term" value="F:protein histidine kinase activity"/>
    <property type="evidence" value="ECO:0007669"/>
    <property type="project" value="UniProtKB-EC"/>
</dbReference>
<feature type="transmembrane region" description="Helical" evidence="9">
    <location>
        <begin position="409"/>
        <end position="432"/>
    </location>
</feature>
<organism evidence="11 12">
    <name type="scientific">Magnetofaba australis IT-1</name>
    <dbReference type="NCBI Taxonomy" id="1434232"/>
    <lineage>
        <taxon>Bacteria</taxon>
        <taxon>Pseudomonadati</taxon>
        <taxon>Pseudomonadota</taxon>
        <taxon>Magnetococcia</taxon>
        <taxon>Magnetococcales</taxon>
        <taxon>Magnetococcaceae</taxon>
        <taxon>Magnetofaba</taxon>
    </lineage>
</organism>
<dbReference type="EMBL" id="LVJN01000021">
    <property type="protein sequence ID" value="OSM00267.1"/>
    <property type="molecule type" value="Genomic_DNA"/>
</dbReference>
<proteinExistence type="predicted"/>
<keyword evidence="3" id="KW-0597">Phosphoprotein</keyword>
<dbReference type="PANTHER" id="PTHR45436">
    <property type="entry name" value="SENSOR HISTIDINE KINASE YKOH"/>
    <property type="match status" value="1"/>
</dbReference>
<gene>
    <name evidence="11" type="ORF">MAIT1_00746</name>
</gene>
<evidence type="ECO:0000256" key="8">
    <source>
        <dbReference type="SAM" id="MobiDB-lite"/>
    </source>
</evidence>
<reference evidence="11 12" key="1">
    <citation type="journal article" date="2016" name="BMC Genomics">
        <title>Combined genomic and structural analyses of a cultured magnetotactic bacterium reveals its niche adaptation to a dynamic environment.</title>
        <authorList>
            <person name="Araujo A.C."/>
            <person name="Morillo V."/>
            <person name="Cypriano J."/>
            <person name="Teixeira L.C."/>
            <person name="Leao P."/>
            <person name="Lyra S."/>
            <person name="Almeida L.G."/>
            <person name="Bazylinski D.A."/>
            <person name="Vasconcellos A.T."/>
            <person name="Abreu F."/>
            <person name="Lins U."/>
        </authorList>
    </citation>
    <scope>NUCLEOTIDE SEQUENCE [LARGE SCALE GENOMIC DNA]</scope>
    <source>
        <strain evidence="11 12">IT-1</strain>
    </source>
</reference>
<evidence type="ECO:0000256" key="3">
    <source>
        <dbReference type="ARBA" id="ARBA00022553"/>
    </source>
</evidence>
<accession>A0A1Y2JZE1</accession>
<feature type="domain" description="Histidine kinase" evidence="10">
    <location>
        <begin position="492"/>
        <end position="713"/>
    </location>
</feature>
<evidence type="ECO:0000256" key="9">
    <source>
        <dbReference type="SAM" id="Phobius"/>
    </source>
</evidence>
<evidence type="ECO:0000313" key="12">
    <source>
        <dbReference type="Proteomes" id="UP000194003"/>
    </source>
</evidence>
<dbReference type="PROSITE" id="PS50109">
    <property type="entry name" value="HIS_KIN"/>
    <property type="match status" value="1"/>
</dbReference>
<dbReference type="SMART" id="SM00387">
    <property type="entry name" value="HATPase_c"/>
    <property type="match status" value="1"/>
</dbReference>
<protein>
    <recommendedName>
        <fullName evidence="2">histidine kinase</fullName>
        <ecNumber evidence="2">2.7.13.3</ecNumber>
    </recommendedName>
</protein>
<dbReference type="SUPFAM" id="SSF49344">
    <property type="entry name" value="CBD9-like"/>
    <property type="match status" value="1"/>
</dbReference>
<evidence type="ECO:0000256" key="7">
    <source>
        <dbReference type="ARBA" id="ARBA00022989"/>
    </source>
</evidence>
<dbReference type="Gene3D" id="2.60.40.1190">
    <property type="match status" value="1"/>
</dbReference>
<sequence>MRLFTGLRAQMLALGLLALIALPWLGASLGRALLGEAAQAQTHNALSVANGVAQFLTGRPELLDPSLDPALQALEEIVVSRARLIEHAVRLDGKSQEWADLMGFADRHQLSKIDPALKDPPDFQSLFAANEEFLYALLIARDKHIVYRDRNGLRLYRSDHLRIELIDAEGSAHHYAISPTKAGWINAHLLKGDPLDGLPDRPEIRIKGMWKEQGDGFLVELRIPRDMLGPKLEATLSLGDVDEADAENPRVTLLNARHSAQPGKPASPPSAKEKPLDDSRGKALSALLGGFRSFAGQMVIVDKTGRELARLGAPGKDDGMQQTRFWTPWAHRLLPTAPQDANAQALARPVMAAQLTQPQAVWSRDDPLRAPVARAAAPVRHGDSTLGAVWVETPLDGLQRALERSAAGLLGALLSLMAALAIWMGWLGLAFARRVILLRDQLHEALDPDARVLAAPTPARAPDELGDLSRAFTLILVRLDEHNRYLAGLADRLLNHMYAPLASARAALQPLQDEQAAADQNAAQAAAQALQALGPLETLYTALHQSRELDRALAENDDAPFDLTFALSGGVNSLKQRYPEADFSLERPTDPVMVMGVQSAVALMCEKVLENAAQYAEPGSTIRVELARQGGMAVMTTRNLGPALPTQMGDRLFDAMVSVPPEGTQPPADGLWRPGLGLSLARRIASRHHGEIIAQSLDAPSGVLVTIRLPLAPI</sequence>
<evidence type="ECO:0000313" key="11">
    <source>
        <dbReference type="EMBL" id="OSM00267.1"/>
    </source>
</evidence>
<feature type="region of interest" description="Disordered" evidence="8">
    <location>
        <begin position="255"/>
        <end position="279"/>
    </location>
</feature>